<dbReference type="AlphaFoldDB" id="A0A0C4EDZ2"/>
<keyword evidence="3" id="KW-1185">Reference proteome</keyword>
<reference evidence="3" key="1">
    <citation type="submission" date="2010-05" db="EMBL/GenBank/DDBJ databases">
        <title>The genome sequence of Magnaporthe poae strain ATCC 64411.</title>
        <authorList>
            <person name="Ma L.-J."/>
            <person name="Dead R."/>
            <person name="Young S."/>
            <person name="Zeng Q."/>
            <person name="Koehrsen M."/>
            <person name="Alvarado L."/>
            <person name="Berlin A."/>
            <person name="Chapman S.B."/>
            <person name="Chen Z."/>
            <person name="Freedman E."/>
            <person name="Gellesch M."/>
            <person name="Goldberg J."/>
            <person name="Griggs A."/>
            <person name="Gujja S."/>
            <person name="Heilman E.R."/>
            <person name="Heiman D."/>
            <person name="Hepburn T."/>
            <person name="Howarth C."/>
            <person name="Jen D."/>
            <person name="Larson L."/>
            <person name="Mehta T."/>
            <person name="Neiman D."/>
            <person name="Pearson M."/>
            <person name="Roberts A."/>
            <person name="Saif S."/>
            <person name="Shea T."/>
            <person name="Shenoy N."/>
            <person name="Sisk P."/>
            <person name="Stolte C."/>
            <person name="Sykes S."/>
            <person name="Walk T."/>
            <person name="White J."/>
            <person name="Yandava C."/>
            <person name="Haas B."/>
            <person name="Nusbaum C."/>
            <person name="Birren B."/>
        </authorList>
    </citation>
    <scope>NUCLEOTIDE SEQUENCE [LARGE SCALE GENOMIC DNA]</scope>
    <source>
        <strain evidence="3">ATCC 64411 / 73-15</strain>
    </source>
</reference>
<evidence type="ECO:0000313" key="1">
    <source>
        <dbReference type="EMBL" id="KLU92005.1"/>
    </source>
</evidence>
<evidence type="ECO:0000313" key="3">
    <source>
        <dbReference type="Proteomes" id="UP000011715"/>
    </source>
</evidence>
<protein>
    <submittedName>
        <fullName evidence="1 2">Uncharacterized protein</fullName>
    </submittedName>
</protein>
<sequence length="113" mass="12160">QQALDFFECENANPPPSSQDCNVIIDQVYAANQDILIPTNACVTFEFNTCRGFFCSLCTNLRVSTDFIGNQLLTVDTLCVAGGQAGTVVGTQPPQWDAGFVRVGTGLPTYDVC</sequence>
<dbReference type="Proteomes" id="UP000011715">
    <property type="component" value="Unassembled WGS sequence"/>
</dbReference>
<gene>
    <name evidence="1" type="ORF">MAPG_10952</name>
</gene>
<reference evidence="1" key="2">
    <citation type="submission" date="2010-05" db="EMBL/GenBank/DDBJ databases">
        <title>The Genome Sequence of Magnaporthe poae strain ATCC 64411.</title>
        <authorList>
            <consortium name="The Broad Institute Genome Sequencing Platform"/>
            <consortium name="Broad Institute Genome Sequencing Center for Infectious Disease"/>
            <person name="Ma L.-J."/>
            <person name="Dead R."/>
            <person name="Young S."/>
            <person name="Zeng Q."/>
            <person name="Koehrsen M."/>
            <person name="Alvarado L."/>
            <person name="Berlin A."/>
            <person name="Chapman S.B."/>
            <person name="Chen Z."/>
            <person name="Freedman E."/>
            <person name="Gellesch M."/>
            <person name="Goldberg J."/>
            <person name="Griggs A."/>
            <person name="Gujja S."/>
            <person name="Heilman E.R."/>
            <person name="Heiman D."/>
            <person name="Hepburn T."/>
            <person name="Howarth C."/>
            <person name="Jen D."/>
            <person name="Larson L."/>
            <person name="Mehta T."/>
            <person name="Neiman D."/>
            <person name="Pearson M."/>
            <person name="Roberts A."/>
            <person name="Saif S."/>
            <person name="Shea T."/>
            <person name="Shenoy N."/>
            <person name="Sisk P."/>
            <person name="Stolte C."/>
            <person name="Sykes S."/>
            <person name="Walk T."/>
            <person name="White J."/>
            <person name="Yandava C."/>
            <person name="Haas B."/>
            <person name="Nusbaum C."/>
            <person name="Birren B."/>
        </authorList>
    </citation>
    <scope>NUCLEOTIDE SEQUENCE</scope>
    <source>
        <strain evidence="1">ATCC 64411</strain>
    </source>
</reference>
<dbReference type="EMBL" id="ADBL01002698">
    <property type="status" value="NOT_ANNOTATED_CDS"/>
    <property type="molecule type" value="Genomic_DNA"/>
</dbReference>
<accession>A0A0C4EDZ2</accession>
<dbReference type="EMBL" id="GL876978">
    <property type="protein sequence ID" value="KLU92005.1"/>
    <property type="molecule type" value="Genomic_DNA"/>
</dbReference>
<name>A0A0C4EDZ2_MAGP6</name>
<proteinExistence type="predicted"/>
<reference evidence="1" key="3">
    <citation type="submission" date="2011-03" db="EMBL/GenBank/DDBJ databases">
        <title>Annotation of Magnaporthe poae ATCC 64411.</title>
        <authorList>
            <person name="Ma L.-J."/>
            <person name="Dead R."/>
            <person name="Young S.K."/>
            <person name="Zeng Q."/>
            <person name="Gargeya S."/>
            <person name="Fitzgerald M."/>
            <person name="Haas B."/>
            <person name="Abouelleil A."/>
            <person name="Alvarado L."/>
            <person name="Arachchi H.M."/>
            <person name="Berlin A."/>
            <person name="Brown A."/>
            <person name="Chapman S.B."/>
            <person name="Chen Z."/>
            <person name="Dunbar C."/>
            <person name="Freedman E."/>
            <person name="Gearin G."/>
            <person name="Gellesch M."/>
            <person name="Goldberg J."/>
            <person name="Griggs A."/>
            <person name="Gujja S."/>
            <person name="Heiman D."/>
            <person name="Howarth C."/>
            <person name="Larson L."/>
            <person name="Lui A."/>
            <person name="MacDonald P.J.P."/>
            <person name="Mehta T."/>
            <person name="Montmayeur A."/>
            <person name="Murphy C."/>
            <person name="Neiman D."/>
            <person name="Pearson M."/>
            <person name="Priest M."/>
            <person name="Roberts A."/>
            <person name="Saif S."/>
            <person name="Shea T."/>
            <person name="Shenoy N."/>
            <person name="Sisk P."/>
            <person name="Stolte C."/>
            <person name="Sykes S."/>
            <person name="Yandava C."/>
            <person name="Wortman J."/>
            <person name="Nusbaum C."/>
            <person name="Birren B."/>
        </authorList>
    </citation>
    <scope>NUCLEOTIDE SEQUENCE</scope>
    <source>
        <strain evidence="1">ATCC 64411</strain>
    </source>
</reference>
<evidence type="ECO:0000313" key="2">
    <source>
        <dbReference type="EnsemblFungi" id="MAPG_10952T0"/>
    </source>
</evidence>
<dbReference type="VEuPathDB" id="FungiDB:MAPG_10952"/>
<reference evidence="2" key="4">
    <citation type="journal article" date="2015" name="G3 (Bethesda)">
        <title>Genome sequences of three phytopathogenic species of the Magnaporthaceae family of fungi.</title>
        <authorList>
            <person name="Okagaki L.H."/>
            <person name="Nunes C.C."/>
            <person name="Sailsbery J."/>
            <person name="Clay B."/>
            <person name="Brown D."/>
            <person name="John T."/>
            <person name="Oh Y."/>
            <person name="Young N."/>
            <person name="Fitzgerald M."/>
            <person name="Haas B.J."/>
            <person name="Zeng Q."/>
            <person name="Young S."/>
            <person name="Adiconis X."/>
            <person name="Fan L."/>
            <person name="Levin J.Z."/>
            <person name="Mitchell T.K."/>
            <person name="Okubara P.A."/>
            <person name="Farman M.L."/>
            <person name="Kohn L.M."/>
            <person name="Birren B."/>
            <person name="Ma L.-J."/>
            <person name="Dean R.A."/>
        </authorList>
    </citation>
    <scope>NUCLEOTIDE SEQUENCE</scope>
    <source>
        <strain evidence="2">ATCC 64411 / 73-15</strain>
    </source>
</reference>
<dbReference type="eggNOG" id="ENOG502RIT1">
    <property type="taxonomic scope" value="Eukaryota"/>
</dbReference>
<dbReference type="EnsemblFungi" id="MAPG_10952T0">
    <property type="protein sequence ID" value="MAPG_10952T0"/>
    <property type="gene ID" value="MAPG_10952"/>
</dbReference>
<dbReference type="OrthoDB" id="5211607at2759"/>
<organism evidence="2 3">
    <name type="scientific">Magnaporthiopsis poae (strain ATCC 64411 / 73-15)</name>
    <name type="common">Kentucky bluegrass fungus</name>
    <name type="synonym">Magnaporthe poae</name>
    <dbReference type="NCBI Taxonomy" id="644358"/>
    <lineage>
        <taxon>Eukaryota</taxon>
        <taxon>Fungi</taxon>
        <taxon>Dikarya</taxon>
        <taxon>Ascomycota</taxon>
        <taxon>Pezizomycotina</taxon>
        <taxon>Sordariomycetes</taxon>
        <taxon>Sordariomycetidae</taxon>
        <taxon>Magnaporthales</taxon>
        <taxon>Magnaporthaceae</taxon>
        <taxon>Magnaporthiopsis</taxon>
    </lineage>
</organism>
<reference evidence="2" key="5">
    <citation type="submission" date="2015-06" db="UniProtKB">
        <authorList>
            <consortium name="EnsemblFungi"/>
        </authorList>
    </citation>
    <scope>IDENTIFICATION</scope>
    <source>
        <strain evidence="2">ATCC 64411</strain>
    </source>
</reference>